<comment type="caution">
    <text evidence="10">The sequence shown here is derived from an EMBL/GenBank/DDBJ whole genome shotgun (WGS) entry which is preliminary data.</text>
</comment>
<evidence type="ECO:0000313" key="11">
    <source>
        <dbReference type="Proteomes" id="UP000628463"/>
    </source>
</evidence>
<dbReference type="PANTHER" id="PTHR43553">
    <property type="entry name" value="HEAVY METAL TRANSPORTER"/>
    <property type="match status" value="1"/>
</dbReference>
<keyword evidence="7" id="KW-1278">Translocase</keyword>
<dbReference type="SUPFAM" id="SSF52540">
    <property type="entry name" value="P-loop containing nucleoside triphosphate hydrolases"/>
    <property type="match status" value="1"/>
</dbReference>
<dbReference type="PROSITE" id="PS00211">
    <property type="entry name" value="ABC_TRANSPORTER_1"/>
    <property type="match status" value="1"/>
</dbReference>
<gene>
    <name evidence="10" type="ORF">H8S01_06265</name>
</gene>
<dbReference type="Proteomes" id="UP000628463">
    <property type="component" value="Unassembled WGS sequence"/>
</dbReference>
<evidence type="ECO:0000256" key="4">
    <source>
        <dbReference type="ARBA" id="ARBA00022475"/>
    </source>
</evidence>
<keyword evidence="8" id="KW-0472">Membrane</keyword>
<evidence type="ECO:0000256" key="3">
    <source>
        <dbReference type="ARBA" id="ARBA00022448"/>
    </source>
</evidence>
<evidence type="ECO:0000256" key="1">
    <source>
        <dbReference type="ARBA" id="ARBA00004202"/>
    </source>
</evidence>
<reference evidence="10 11" key="1">
    <citation type="submission" date="2020-08" db="EMBL/GenBank/DDBJ databases">
        <title>Genome public.</title>
        <authorList>
            <person name="Liu C."/>
            <person name="Sun Q."/>
        </authorList>
    </citation>
    <scope>NUCLEOTIDE SEQUENCE [LARGE SCALE GENOMIC DNA]</scope>
    <source>
        <strain evidence="10 11">NSJ-43</strain>
    </source>
</reference>
<keyword evidence="3" id="KW-0813">Transport</keyword>
<dbReference type="InterPro" id="IPR017871">
    <property type="entry name" value="ABC_transporter-like_CS"/>
</dbReference>
<dbReference type="RefSeq" id="WP_186836575.1">
    <property type="nucleotide sequence ID" value="NZ_JACOPD010000004.1"/>
</dbReference>
<protein>
    <submittedName>
        <fullName evidence="10">ABC transporter ATP-binding protein</fullName>
    </submittedName>
</protein>
<sequence>MKINNQNYGIEVKNLSFSYENDGGYSGMALQNVNFTADFGECVGIIGANGAGKSTFLKILVGLLGGYTGDVNIGGLEINKKNLSDIRRIEGYVFQDSDSQLFMSTVYEDVAFAPVNYGLSEEETKQRVTDALKMMGIEELRDRHTFRLSGGQKKLAAIATILSMTPEIILLDEPTIALDPRNRKNLIGLINSFSQLRVIASHDLDMIMDTCSRVVLMNNGKIIREGSTVEILNDRELLESNGLELPLSLSGHR</sequence>
<dbReference type="InterPro" id="IPR003593">
    <property type="entry name" value="AAA+_ATPase"/>
</dbReference>
<evidence type="ECO:0000256" key="6">
    <source>
        <dbReference type="ARBA" id="ARBA00022840"/>
    </source>
</evidence>
<dbReference type="SMART" id="SM00382">
    <property type="entry name" value="AAA"/>
    <property type="match status" value="1"/>
</dbReference>
<dbReference type="CDD" id="cd03225">
    <property type="entry name" value="ABC_cobalt_CbiO_domain1"/>
    <property type="match status" value="1"/>
</dbReference>
<comment type="subcellular location">
    <subcellularLocation>
        <location evidence="1">Cell membrane</location>
        <topology evidence="1">Peripheral membrane protein</topology>
    </subcellularLocation>
</comment>
<evidence type="ECO:0000256" key="7">
    <source>
        <dbReference type="ARBA" id="ARBA00022967"/>
    </source>
</evidence>
<feature type="domain" description="ABC transporter" evidence="9">
    <location>
        <begin position="10"/>
        <end position="244"/>
    </location>
</feature>
<evidence type="ECO:0000256" key="2">
    <source>
        <dbReference type="ARBA" id="ARBA00005417"/>
    </source>
</evidence>
<dbReference type="GO" id="GO:0005524">
    <property type="term" value="F:ATP binding"/>
    <property type="evidence" value="ECO:0007669"/>
    <property type="project" value="UniProtKB-KW"/>
</dbReference>
<keyword evidence="6 10" id="KW-0067">ATP-binding</keyword>
<dbReference type="Gene3D" id="3.40.50.300">
    <property type="entry name" value="P-loop containing nucleotide triphosphate hydrolases"/>
    <property type="match status" value="1"/>
</dbReference>
<dbReference type="Pfam" id="PF00005">
    <property type="entry name" value="ABC_tran"/>
    <property type="match status" value="1"/>
</dbReference>
<dbReference type="PANTHER" id="PTHR43553:SF24">
    <property type="entry name" value="ENERGY-COUPLING FACTOR TRANSPORTER ATP-BINDING PROTEIN ECFA1"/>
    <property type="match status" value="1"/>
</dbReference>
<evidence type="ECO:0000313" key="10">
    <source>
        <dbReference type="EMBL" id="MBC5680566.1"/>
    </source>
</evidence>
<dbReference type="PROSITE" id="PS50893">
    <property type="entry name" value="ABC_TRANSPORTER_2"/>
    <property type="match status" value="1"/>
</dbReference>
<keyword evidence="5" id="KW-0547">Nucleotide-binding</keyword>
<dbReference type="EMBL" id="JACOPD010000004">
    <property type="protein sequence ID" value="MBC5680566.1"/>
    <property type="molecule type" value="Genomic_DNA"/>
</dbReference>
<dbReference type="InterPro" id="IPR050095">
    <property type="entry name" value="ECF_ABC_transporter_ATP-bd"/>
</dbReference>
<evidence type="ECO:0000256" key="8">
    <source>
        <dbReference type="ARBA" id="ARBA00023136"/>
    </source>
</evidence>
<dbReference type="InterPro" id="IPR003439">
    <property type="entry name" value="ABC_transporter-like_ATP-bd"/>
</dbReference>
<dbReference type="InterPro" id="IPR027417">
    <property type="entry name" value="P-loop_NTPase"/>
</dbReference>
<dbReference type="InterPro" id="IPR015856">
    <property type="entry name" value="ABC_transpr_CbiO/EcfA_su"/>
</dbReference>
<evidence type="ECO:0000256" key="5">
    <source>
        <dbReference type="ARBA" id="ARBA00022741"/>
    </source>
</evidence>
<keyword evidence="4" id="KW-1003">Cell membrane</keyword>
<accession>A0ABR7G1E8</accession>
<evidence type="ECO:0000259" key="9">
    <source>
        <dbReference type="PROSITE" id="PS50893"/>
    </source>
</evidence>
<comment type="similarity">
    <text evidence="2">Belongs to the ABC transporter superfamily.</text>
</comment>
<name>A0ABR7G1E8_9FIRM</name>
<organism evidence="10 11">
    <name type="scientific">Lachnospira hominis</name>
    <name type="common">ex Liu et al. 2021</name>
    <dbReference type="NCBI Taxonomy" id="2763051"/>
    <lineage>
        <taxon>Bacteria</taxon>
        <taxon>Bacillati</taxon>
        <taxon>Bacillota</taxon>
        <taxon>Clostridia</taxon>
        <taxon>Lachnospirales</taxon>
        <taxon>Lachnospiraceae</taxon>
        <taxon>Lachnospira</taxon>
    </lineage>
</organism>
<keyword evidence="11" id="KW-1185">Reference proteome</keyword>
<proteinExistence type="inferred from homology"/>